<evidence type="ECO:0000313" key="10">
    <source>
        <dbReference type="EMBL" id="RJO61882.1"/>
    </source>
</evidence>
<dbReference type="Pfam" id="PF00482">
    <property type="entry name" value="T2SSF"/>
    <property type="match status" value="2"/>
</dbReference>
<sequence length="406" mass="43905">MAVFSYSAKDKDGKIVRGTVEAKDKKAAVSLIQKEGSTPFIVNEEKNLKLKLKSILTSSVSRVSLKDKLIFCEQMSTLVNSGVPLAQALAAVKDQSKGTMSKVAEHIYNEVESGQSLAGALETEKKHFSPVFINMIKAGEASGKLDSTLNDLAVQVQKDYELVSKIRGALTYPTVIVVAMIAAVIFLMVKVVPAISGFFDELGAKLPLPTRILIAISSGLTRYGIYIALGVVFVIAGLYYAFKKVDILRRGLHTVILKSPVIGNIATKFNIARFSRTLGSLLGSGVGVLESLDIVSRSTKNMVFNREVRGVAEKVKNGVGLTDAMKQSNTFPVMVTQMVSIGEETGNIDKMMIKVSEHYERQIDNLTKNISSIIEPIIMLLVGTGIGFIIVSIILPIYKATQTLGG</sequence>
<dbReference type="Proteomes" id="UP000285655">
    <property type="component" value="Unassembled WGS sequence"/>
</dbReference>
<dbReference type="FunFam" id="1.20.81.30:FF:000001">
    <property type="entry name" value="Type II secretion system protein F"/>
    <property type="match status" value="2"/>
</dbReference>
<evidence type="ECO:0000256" key="2">
    <source>
        <dbReference type="ARBA" id="ARBA00005745"/>
    </source>
</evidence>
<feature type="transmembrane region" description="Helical" evidence="8">
    <location>
        <begin position="175"/>
        <end position="199"/>
    </location>
</feature>
<evidence type="ECO:0000313" key="11">
    <source>
        <dbReference type="Proteomes" id="UP000285655"/>
    </source>
</evidence>
<name>A0A419DFL4_9BACT</name>
<dbReference type="PANTHER" id="PTHR30012:SF0">
    <property type="entry name" value="TYPE II SECRETION SYSTEM PROTEIN F-RELATED"/>
    <property type="match status" value="1"/>
</dbReference>
<dbReference type="InterPro" id="IPR003004">
    <property type="entry name" value="GspF/PilC"/>
</dbReference>
<gene>
    <name evidence="10" type="ORF">C4544_01675</name>
</gene>
<feature type="transmembrane region" description="Helical" evidence="8">
    <location>
        <begin position="223"/>
        <end position="242"/>
    </location>
</feature>
<evidence type="ECO:0000256" key="4">
    <source>
        <dbReference type="ARBA" id="ARBA00022519"/>
    </source>
</evidence>
<dbReference type="PRINTS" id="PR00812">
    <property type="entry name" value="BCTERIALGSPF"/>
</dbReference>
<protein>
    <submittedName>
        <fullName evidence="10">Type II secretion system F family protein</fullName>
    </submittedName>
</protein>
<dbReference type="InterPro" id="IPR042094">
    <property type="entry name" value="T2SS_GspF_sf"/>
</dbReference>
<dbReference type="EMBL" id="QZJW01000008">
    <property type="protein sequence ID" value="RJO61882.1"/>
    <property type="molecule type" value="Genomic_DNA"/>
</dbReference>
<proteinExistence type="inferred from homology"/>
<comment type="caution">
    <text evidence="10">The sequence shown here is derived from an EMBL/GenBank/DDBJ whole genome shotgun (WGS) entry which is preliminary data.</text>
</comment>
<organism evidence="10 11">
    <name type="scientific">candidate division WS5 bacterium</name>
    <dbReference type="NCBI Taxonomy" id="2093353"/>
    <lineage>
        <taxon>Bacteria</taxon>
        <taxon>candidate division WS5</taxon>
    </lineage>
</organism>
<evidence type="ECO:0000256" key="3">
    <source>
        <dbReference type="ARBA" id="ARBA00022475"/>
    </source>
</evidence>
<comment type="subcellular location">
    <subcellularLocation>
        <location evidence="1">Cell inner membrane</location>
        <topology evidence="1">Multi-pass membrane protein</topology>
    </subcellularLocation>
</comment>
<dbReference type="Gene3D" id="1.20.81.30">
    <property type="entry name" value="Type II secretion system (T2SS), domain F"/>
    <property type="match status" value="2"/>
</dbReference>
<dbReference type="PANTHER" id="PTHR30012">
    <property type="entry name" value="GENERAL SECRETION PATHWAY PROTEIN"/>
    <property type="match status" value="1"/>
</dbReference>
<comment type="similarity">
    <text evidence="2">Belongs to the GSP F family.</text>
</comment>
<evidence type="ECO:0000256" key="8">
    <source>
        <dbReference type="SAM" id="Phobius"/>
    </source>
</evidence>
<keyword evidence="7 8" id="KW-0472">Membrane</keyword>
<dbReference type="InterPro" id="IPR018076">
    <property type="entry name" value="T2SS_GspF_dom"/>
</dbReference>
<dbReference type="GO" id="GO:0005886">
    <property type="term" value="C:plasma membrane"/>
    <property type="evidence" value="ECO:0007669"/>
    <property type="project" value="UniProtKB-SubCell"/>
</dbReference>
<keyword evidence="4" id="KW-0997">Cell inner membrane</keyword>
<feature type="domain" description="Type II secretion system protein GspF" evidence="9">
    <location>
        <begin position="274"/>
        <end position="396"/>
    </location>
</feature>
<reference evidence="10 11" key="1">
    <citation type="journal article" date="2017" name="ISME J.">
        <title>Energy and carbon metabolisms in a deep terrestrial subsurface fluid microbial community.</title>
        <authorList>
            <person name="Momper L."/>
            <person name="Jungbluth S.P."/>
            <person name="Lee M.D."/>
            <person name="Amend J.P."/>
        </authorList>
    </citation>
    <scope>NUCLEOTIDE SEQUENCE [LARGE SCALE GENOMIC DNA]</scope>
    <source>
        <strain evidence="10">SURF_29</strain>
    </source>
</reference>
<evidence type="ECO:0000256" key="6">
    <source>
        <dbReference type="ARBA" id="ARBA00022989"/>
    </source>
</evidence>
<dbReference type="AlphaFoldDB" id="A0A419DFL4"/>
<keyword evidence="5 8" id="KW-0812">Transmembrane</keyword>
<evidence type="ECO:0000256" key="5">
    <source>
        <dbReference type="ARBA" id="ARBA00022692"/>
    </source>
</evidence>
<accession>A0A419DFL4</accession>
<evidence type="ECO:0000259" key="9">
    <source>
        <dbReference type="Pfam" id="PF00482"/>
    </source>
</evidence>
<evidence type="ECO:0000256" key="7">
    <source>
        <dbReference type="ARBA" id="ARBA00023136"/>
    </source>
</evidence>
<feature type="domain" description="Type II secretion system protein GspF" evidence="9">
    <location>
        <begin position="71"/>
        <end position="193"/>
    </location>
</feature>
<keyword evidence="3" id="KW-1003">Cell membrane</keyword>
<feature type="transmembrane region" description="Helical" evidence="8">
    <location>
        <begin position="377"/>
        <end position="398"/>
    </location>
</feature>
<keyword evidence="6 8" id="KW-1133">Transmembrane helix</keyword>
<evidence type="ECO:0000256" key="1">
    <source>
        <dbReference type="ARBA" id="ARBA00004429"/>
    </source>
</evidence>